<dbReference type="Pfam" id="PF01359">
    <property type="entry name" value="Transposase_1"/>
    <property type="match status" value="1"/>
</dbReference>
<dbReference type="InterPro" id="IPR001888">
    <property type="entry name" value="Transposase_1"/>
</dbReference>
<proteinExistence type="predicted"/>
<gene>
    <name evidence="1" type="primary">X975_26259</name>
    <name evidence="1" type="ORF">TNCT_342021</name>
</gene>
<dbReference type="PANTHER" id="PTHR46060">
    <property type="entry name" value="MARINER MOS1 TRANSPOSASE-LIKE PROTEIN"/>
    <property type="match status" value="1"/>
</dbReference>
<keyword evidence="2" id="KW-1185">Reference proteome</keyword>
<dbReference type="AlphaFoldDB" id="A0A8X6F5J7"/>
<comment type="caution">
    <text evidence="1">The sequence shown here is derived from an EMBL/GenBank/DDBJ whole genome shotgun (WGS) entry which is preliminary data.</text>
</comment>
<reference evidence="1" key="1">
    <citation type="submission" date="2020-07" db="EMBL/GenBank/DDBJ databases">
        <title>Multicomponent nature underlies the extraordinary mechanical properties of spider dragline silk.</title>
        <authorList>
            <person name="Kono N."/>
            <person name="Nakamura H."/>
            <person name="Mori M."/>
            <person name="Yoshida Y."/>
            <person name="Ohtoshi R."/>
            <person name="Malay A.D."/>
            <person name="Moran D.A.P."/>
            <person name="Tomita M."/>
            <person name="Numata K."/>
            <person name="Arakawa K."/>
        </authorList>
    </citation>
    <scope>NUCLEOTIDE SEQUENCE</scope>
</reference>
<evidence type="ECO:0000313" key="2">
    <source>
        <dbReference type="Proteomes" id="UP000887116"/>
    </source>
</evidence>
<organism evidence="1 2">
    <name type="scientific">Trichonephila clavata</name>
    <name type="common">Joro spider</name>
    <name type="synonym">Nephila clavata</name>
    <dbReference type="NCBI Taxonomy" id="2740835"/>
    <lineage>
        <taxon>Eukaryota</taxon>
        <taxon>Metazoa</taxon>
        <taxon>Ecdysozoa</taxon>
        <taxon>Arthropoda</taxon>
        <taxon>Chelicerata</taxon>
        <taxon>Arachnida</taxon>
        <taxon>Araneae</taxon>
        <taxon>Araneomorphae</taxon>
        <taxon>Entelegynae</taxon>
        <taxon>Araneoidea</taxon>
        <taxon>Nephilidae</taxon>
        <taxon>Trichonephila</taxon>
    </lineage>
</organism>
<accession>A0A8X6F5J7</accession>
<dbReference type="InterPro" id="IPR052709">
    <property type="entry name" value="Transposase-MT_Hybrid"/>
</dbReference>
<name>A0A8X6F5J7_TRICU</name>
<dbReference type="PANTHER" id="PTHR46060:SF1">
    <property type="entry name" value="MARINER MOS1 TRANSPOSASE-LIKE PROTEIN"/>
    <property type="match status" value="1"/>
</dbReference>
<dbReference type="Gene3D" id="3.30.420.10">
    <property type="entry name" value="Ribonuclease H-like superfamily/Ribonuclease H"/>
    <property type="match status" value="1"/>
</dbReference>
<dbReference type="OrthoDB" id="6436943at2759"/>
<dbReference type="GO" id="GO:0003676">
    <property type="term" value="F:nucleic acid binding"/>
    <property type="evidence" value="ECO:0007669"/>
    <property type="project" value="InterPro"/>
</dbReference>
<dbReference type="EMBL" id="BMAO01011001">
    <property type="protein sequence ID" value="GFQ70722.1"/>
    <property type="molecule type" value="Genomic_DNA"/>
</dbReference>
<protein>
    <submittedName>
        <fullName evidence="1">Histone-lysine N-methyltransferase SETMAR</fullName>
    </submittedName>
</protein>
<sequence length="136" mass="15659">MEWQYARSPMRKKFKITPSACKVMAIVFWDMSDVTLIEYLECGHTINADRYFKTLTKLREAIRRKCPGLLMKGVILLHDNAKPYAGCPLRNCCECFGEWSEVTPSPHKAPIFLALKKHLFVTRFTSDIDVQTTAND</sequence>
<evidence type="ECO:0000313" key="1">
    <source>
        <dbReference type="EMBL" id="GFQ70722.1"/>
    </source>
</evidence>
<dbReference type="Proteomes" id="UP000887116">
    <property type="component" value="Unassembled WGS sequence"/>
</dbReference>
<dbReference type="InterPro" id="IPR036397">
    <property type="entry name" value="RNaseH_sf"/>
</dbReference>